<dbReference type="RefSeq" id="WP_052826467.1">
    <property type="nucleotide sequence ID" value="NZ_AWFK01000009.1"/>
</dbReference>
<comment type="caution">
    <text evidence="2">The sequence shown here is derived from an EMBL/GenBank/DDBJ whole genome shotgun (WGS) entry which is preliminary data.</text>
</comment>
<accession>A0AB34T8C8</accession>
<dbReference type="Proteomes" id="UP000037239">
    <property type="component" value="Unassembled WGS sequence"/>
</dbReference>
<evidence type="ECO:0000256" key="1">
    <source>
        <dbReference type="SAM" id="Phobius"/>
    </source>
</evidence>
<gene>
    <name evidence="2" type="ORF">BAAM0483_06225</name>
</gene>
<sequence>MRKDDNSGDNTIHRTTIINFDSQRQITSWQELMKNLFHPETKDDLNTMLAEELNMEEHELRPQRLWTSDDLCSRCERLVNLNTSFATHFAGIARTAFLYCDTIVMTVPQIFDGIFFQALGPTRINNILSRSYKDHPSILISGMYDTLEESILHFALRKIENTEQWTLRIMDYSALGIVFTEQNLAQLPEDFNRRLTVALETATNVSEVCWVITQAICEAGKATKQLDRNSNLDFFGCRWQEWVQMEERGLVRYENQRNFKRETDEPCFGKRLEQLYCSSEQYLYEYLEQQKPEQDEYERGTADVRKLIDNLVSKPKRSAGFLIIDDFIERHAELKRVGESIRDYYNYVYLVTMGRHLHAQSISVEACANSLEQFIGSKLKENGDSLVLSGEITKQLGQMPYTRFAAFCFDNRTAIREWRECGLQTVPRRQRICTHNIAYAVNQAFEEDILEDKKKSLRWSFIIAAALTIISQILTDTVISSLASYSVAISICCAVVIALCPQFIDMVQWMTRVRSASNTVVFLG</sequence>
<keyword evidence="1" id="KW-1133">Transmembrane helix</keyword>
<keyword evidence="1" id="KW-0812">Transmembrane</keyword>
<name>A0AB34T8C8_9BIFI</name>
<dbReference type="EMBL" id="AWFK01000009">
    <property type="protein sequence ID" value="KOA49237.1"/>
    <property type="molecule type" value="Genomic_DNA"/>
</dbReference>
<proteinExistence type="predicted"/>
<organism evidence="2 3">
    <name type="scientific">Bifidobacterium animalis subsp. animalis MCC 0483</name>
    <dbReference type="NCBI Taxonomy" id="1365955"/>
    <lineage>
        <taxon>Bacteria</taxon>
        <taxon>Bacillati</taxon>
        <taxon>Actinomycetota</taxon>
        <taxon>Actinomycetes</taxon>
        <taxon>Bifidobacteriales</taxon>
        <taxon>Bifidobacteriaceae</taxon>
        <taxon>Bifidobacterium</taxon>
    </lineage>
</organism>
<keyword evidence="1" id="KW-0472">Membrane</keyword>
<protein>
    <submittedName>
        <fullName evidence="2">Uncharacterized protein</fullName>
    </submittedName>
</protein>
<evidence type="ECO:0000313" key="2">
    <source>
        <dbReference type="EMBL" id="KOA49237.1"/>
    </source>
</evidence>
<dbReference type="AlphaFoldDB" id="A0AB34T8C8"/>
<evidence type="ECO:0000313" key="3">
    <source>
        <dbReference type="Proteomes" id="UP000037239"/>
    </source>
</evidence>
<reference evidence="2 3" key="1">
    <citation type="journal article" date="2015" name="Int J Genomics">
        <title>Comparative Genomics Revealed Genetic Diversity and Species/Strain-Level Differences in Carbohydrate Metabolism of Three Probiotic Bifidobacterial Species.</title>
        <authorList>
            <person name="Odamaki T."/>
            <person name="Horigome A."/>
            <person name="Sugahara H."/>
            <person name="Hashikura N."/>
            <person name="Minami J."/>
            <person name="Xiao J.Z."/>
            <person name="Abe F."/>
        </authorList>
    </citation>
    <scope>NUCLEOTIDE SEQUENCE [LARGE SCALE GENOMIC DNA]</scope>
    <source>
        <strain evidence="2 3">MCC 0483</strain>
    </source>
</reference>
<feature type="transmembrane region" description="Helical" evidence="1">
    <location>
        <begin position="485"/>
        <end position="504"/>
    </location>
</feature>